<sequence>MTKSVLSTATAGSNRGDTDRPPAGSVAAPAPAAVRGDDVYARLAGPTLSAVRVVIGFLWLCHGLMAMFGWFGGVDGHGGAAAVGSWPGYWAGLIELVGGSLILIGLATRPAALIGSGAMAYAYFSVHQPEAALPIQNMGESAALYSWIFLLFAVLGAGPFSADALLRRRRARSWAVRGA</sequence>
<evidence type="ECO:0000256" key="4">
    <source>
        <dbReference type="ARBA" id="ARBA00022692"/>
    </source>
</evidence>
<keyword evidence="6 8" id="KW-0472">Membrane</keyword>
<feature type="transmembrane region" description="Helical" evidence="8">
    <location>
        <begin position="77"/>
        <end position="94"/>
    </location>
</feature>
<keyword evidence="10" id="KW-1185">Reference proteome</keyword>
<evidence type="ECO:0000256" key="6">
    <source>
        <dbReference type="ARBA" id="ARBA00023136"/>
    </source>
</evidence>
<organism evidence="9 10">
    <name type="scientific">Rhodococcus daqingensis</name>
    <dbReference type="NCBI Taxonomy" id="2479363"/>
    <lineage>
        <taxon>Bacteria</taxon>
        <taxon>Bacillati</taxon>
        <taxon>Actinomycetota</taxon>
        <taxon>Actinomycetes</taxon>
        <taxon>Mycobacteriales</taxon>
        <taxon>Nocardiaceae</taxon>
        <taxon>Rhodococcus</taxon>
    </lineage>
</organism>
<dbReference type="PANTHER" id="PTHR33452:SF4">
    <property type="entry name" value="BLL4328 PROTEIN"/>
    <property type="match status" value="1"/>
</dbReference>
<evidence type="ECO:0000256" key="2">
    <source>
        <dbReference type="ARBA" id="ARBA00006679"/>
    </source>
</evidence>
<comment type="similarity">
    <text evidence="2">Belongs to the DoxX family.</text>
</comment>
<name>A0ABW2RZG7_9NOCA</name>
<comment type="caution">
    <text evidence="9">The sequence shown here is derived from an EMBL/GenBank/DDBJ whole genome shotgun (WGS) entry which is preliminary data.</text>
</comment>
<keyword evidence="5 8" id="KW-1133">Transmembrane helix</keyword>
<dbReference type="Pfam" id="PF07681">
    <property type="entry name" value="DoxX"/>
    <property type="match status" value="1"/>
</dbReference>
<comment type="subcellular location">
    <subcellularLocation>
        <location evidence="1">Cell membrane</location>
        <topology evidence="1">Multi-pass membrane protein</topology>
    </subcellularLocation>
</comment>
<accession>A0ABW2RZG7</accession>
<evidence type="ECO:0000256" key="8">
    <source>
        <dbReference type="SAM" id="Phobius"/>
    </source>
</evidence>
<feature type="compositionally biased region" description="Polar residues" evidence="7">
    <location>
        <begin position="1"/>
        <end position="15"/>
    </location>
</feature>
<dbReference type="EMBL" id="JBHTCS010000017">
    <property type="protein sequence ID" value="MFC7449257.1"/>
    <property type="molecule type" value="Genomic_DNA"/>
</dbReference>
<dbReference type="Proteomes" id="UP001596484">
    <property type="component" value="Unassembled WGS sequence"/>
</dbReference>
<feature type="region of interest" description="Disordered" evidence="7">
    <location>
        <begin position="1"/>
        <end position="29"/>
    </location>
</feature>
<evidence type="ECO:0000313" key="9">
    <source>
        <dbReference type="EMBL" id="MFC7449257.1"/>
    </source>
</evidence>
<evidence type="ECO:0000256" key="5">
    <source>
        <dbReference type="ARBA" id="ARBA00022989"/>
    </source>
</evidence>
<dbReference type="InterPro" id="IPR051907">
    <property type="entry name" value="DoxX-like_oxidoreductase"/>
</dbReference>
<feature type="transmembrane region" description="Helical" evidence="8">
    <location>
        <begin position="144"/>
        <end position="166"/>
    </location>
</feature>
<reference evidence="10" key="1">
    <citation type="journal article" date="2019" name="Int. J. Syst. Evol. Microbiol.">
        <title>The Global Catalogue of Microorganisms (GCM) 10K type strain sequencing project: providing services to taxonomists for standard genome sequencing and annotation.</title>
        <authorList>
            <consortium name="The Broad Institute Genomics Platform"/>
            <consortium name="The Broad Institute Genome Sequencing Center for Infectious Disease"/>
            <person name="Wu L."/>
            <person name="Ma J."/>
        </authorList>
    </citation>
    <scope>NUCLEOTIDE SEQUENCE [LARGE SCALE GENOMIC DNA]</scope>
    <source>
        <strain evidence="10">ICMP 19430</strain>
    </source>
</reference>
<feature type="transmembrane region" description="Helical" evidence="8">
    <location>
        <begin position="50"/>
        <end position="71"/>
    </location>
</feature>
<dbReference type="RefSeq" id="WP_378406078.1">
    <property type="nucleotide sequence ID" value="NZ_JBHTCS010000017.1"/>
</dbReference>
<keyword evidence="4 8" id="KW-0812">Transmembrane</keyword>
<evidence type="ECO:0000256" key="1">
    <source>
        <dbReference type="ARBA" id="ARBA00004651"/>
    </source>
</evidence>
<dbReference type="PANTHER" id="PTHR33452">
    <property type="entry name" value="OXIDOREDUCTASE CATD-RELATED"/>
    <property type="match status" value="1"/>
</dbReference>
<evidence type="ECO:0000313" key="10">
    <source>
        <dbReference type="Proteomes" id="UP001596484"/>
    </source>
</evidence>
<keyword evidence="3" id="KW-1003">Cell membrane</keyword>
<dbReference type="InterPro" id="IPR032808">
    <property type="entry name" value="DoxX"/>
</dbReference>
<evidence type="ECO:0000256" key="3">
    <source>
        <dbReference type="ARBA" id="ARBA00022475"/>
    </source>
</evidence>
<evidence type="ECO:0000256" key="7">
    <source>
        <dbReference type="SAM" id="MobiDB-lite"/>
    </source>
</evidence>
<gene>
    <name evidence="9" type="ORF">ACFQS9_15290</name>
</gene>
<feature type="transmembrane region" description="Helical" evidence="8">
    <location>
        <begin position="101"/>
        <end position="124"/>
    </location>
</feature>
<proteinExistence type="inferred from homology"/>
<protein>
    <submittedName>
        <fullName evidence="9">DoxX family protein</fullName>
    </submittedName>
</protein>